<feature type="region of interest" description="Disordered" evidence="1">
    <location>
        <begin position="98"/>
        <end position="120"/>
    </location>
</feature>
<dbReference type="EMBL" id="KN882067">
    <property type="protein sequence ID" value="KIY44697.1"/>
    <property type="molecule type" value="Genomic_DNA"/>
</dbReference>
<protein>
    <recommendedName>
        <fullName evidence="2">Retrovirus-related Pol polyprotein from transposon TNT 1-94-like beta-barrel domain-containing protein</fullName>
    </recommendedName>
</protein>
<feature type="compositionally biased region" description="Polar residues" evidence="1">
    <location>
        <begin position="103"/>
        <end position="115"/>
    </location>
</feature>
<dbReference type="AlphaFoldDB" id="A0A0D7A0X3"/>
<dbReference type="OrthoDB" id="3049716at2759"/>
<gene>
    <name evidence="3" type="ORF">FISHEDRAFT_77316</name>
</gene>
<dbReference type="Pfam" id="PF22936">
    <property type="entry name" value="Pol_BBD"/>
    <property type="match status" value="1"/>
</dbReference>
<name>A0A0D7A0X3_9AGAR</name>
<evidence type="ECO:0000256" key="1">
    <source>
        <dbReference type="SAM" id="MobiDB-lite"/>
    </source>
</evidence>
<reference evidence="3 4" key="1">
    <citation type="journal article" date="2015" name="Fungal Genet. Biol.">
        <title>Evolution of novel wood decay mechanisms in Agaricales revealed by the genome sequences of Fistulina hepatica and Cylindrobasidium torrendii.</title>
        <authorList>
            <person name="Floudas D."/>
            <person name="Held B.W."/>
            <person name="Riley R."/>
            <person name="Nagy L.G."/>
            <person name="Koehler G."/>
            <person name="Ransdell A.S."/>
            <person name="Younus H."/>
            <person name="Chow J."/>
            <person name="Chiniquy J."/>
            <person name="Lipzen A."/>
            <person name="Tritt A."/>
            <person name="Sun H."/>
            <person name="Haridas S."/>
            <person name="LaButti K."/>
            <person name="Ohm R.A."/>
            <person name="Kues U."/>
            <person name="Blanchette R.A."/>
            <person name="Grigoriev I.V."/>
            <person name="Minto R.E."/>
            <person name="Hibbett D.S."/>
        </authorList>
    </citation>
    <scope>NUCLEOTIDE SEQUENCE [LARGE SCALE GENOMIC DNA]</scope>
    <source>
        <strain evidence="3 4">ATCC 64428</strain>
    </source>
</reference>
<dbReference type="InterPro" id="IPR054722">
    <property type="entry name" value="PolX-like_BBD"/>
</dbReference>
<evidence type="ECO:0000313" key="3">
    <source>
        <dbReference type="EMBL" id="KIY44697.1"/>
    </source>
</evidence>
<sequence>MRESLDTLLSAGQLDLPAIVRRLEQEQIQRNTTLSTATETALAAHASGKPQRSRNNGDLCRNCGGKHPVNLCFRSGGAMEGRRDEILKIYRKRREAKAAETKQGANRQHATNNTAKIREGRRFTDSNGKAFILYEEAVTPETAAVAFLSNEATSEDTIRSLCADLPAQMVRTEWILPAVDAICKSGQANVDWSQHLNSFVKQDIPYEDEATYPVIDNTGAFIVDSRSSPHLSPYRNDFLEIHPIPPRPVKGMKGSAVMALGAGTIVIDEIEDGTAMHLQEALYIPQANIRLLSVG</sequence>
<organism evidence="3 4">
    <name type="scientific">Fistulina hepatica ATCC 64428</name>
    <dbReference type="NCBI Taxonomy" id="1128425"/>
    <lineage>
        <taxon>Eukaryota</taxon>
        <taxon>Fungi</taxon>
        <taxon>Dikarya</taxon>
        <taxon>Basidiomycota</taxon>
        <taxon>Agaricomycotina</taxon>
        <taxon>Agaricomycetes</taxon>
        <taxon>Agaricomycetidae</taxon>
        <taxon>Agaricales</taxon>
        <taxon>Fistulinaceae</taxon>
        <taxon>Fistulina</taxon>
    </lineage>
</organism>
<evidence type="ECO:0000259" key="2">
    <source>
        <dbReference type="Pfam" id="PF22936"/>
    </source>
</evidence>
<keyword evidence="4" id="KW-1185">Reference proteome</keyword>
<dbReference type="Proteomes" id="UP000054144">
    <property type="component" value="Unassembled WGS sequence"/>
</dbReference>
<accession>A0A0D7A0X3</accession>
<evidence type="ECO:0000313" key="4">
    <source>
        <dbReference type="Proteomes" id="UP000054144"/>
    </source>
</evidence>
<feature type="domain" description="Retrovirus-related Pol polyprotein from transposon TNT 1-94-like beta-barrel" evidence="2">
    <location>
        <begin position="221"/>
        <end position="295"/>
    </location>
</feature>
<proteinExistence type="predicted"/>